<organism evidence="1 2">
    <name type="scientific">Levilactobacillus acidifarinae DSM 19394 = JCM 15949</name>
    <dbReference type="NCBI Taxonomy" id="1423715"/>
    <lineage>
        <taxon>Bacteria</taxon>
        <taxon>Bacillati</taxon>
        <taxon>Bacillota</taxon>
        <taxon>Bacilli</taxon>
        <taxon>Lactobacillales</taxon>
        <taxon>Lactobacillaceae</taxon>
        <taxon>Levilactobacillus</taxon>
    </lineage>
</organism>
<comment type="caution">
    <text evidence="1">The sequence shown here is derived from an EMBL/GenBank/DDBJ whole genome shotgun (WGS) entry which is preliminary data.</text>
</comment>
<dbReference type="PATRIC" id="fig|1423715.3.peg.2097"/>
<dbReference type="EMBL" id="AZDV01000003">
    <property type="protein sequence ID" value="KRK96546.1"/>
    <property type="molecule type" value="Genomic_DNA"/>
</dbReference>
<accession>A0A0R1LW79</accession>
<name>A0A0R1LW79_9LACO</name>
<dbReference type="STRING" id="1423715.FD25_GL002043"/>
<sequence length="51" mass="6209">MNKIVEIVDVEIPEFLKSHRSITERNPDFVKEINKYRHQFIIKLQKKLDID</sequence>
<protein>
    <submittedName>
        <fullName evidence="1">Uncharacterized protein</fullName>
    </submittedName>
</protein>
<evidence type="ECO:0000313" key="1">
    <source>
        <dbReference type="EMBL" id="KRK96546.1"/>
    </source>
</evidence>
<keyword evidence="2" id="KW-1185">Reference proteome</keyword>
<dbReference type="AlphaFoldDB" id="A0A0R1LW79"/>
<gene>
    <name evidence="1" type="ORF">FD25_GL002043</name>
</gene>
<proteinExistence type="predicted"/>
<reference evidence="1 2" key="1">
    <citation type="journal article" date="2015" name="Genome Announc.">
        <title>Expanding the biotechnology potential of lactobacilli through comparative genomics of 213 strains and associated genera.</title>
        <authorList>
            <person name="Sun Z."/>
            <person name="Harris H.M."/>
            <person name="McCann A."/>
            <person name="Guo C."/>
            <person name="Argimon S."/>
            <person name="Zhang W."/>
            <person name="Yang X."/>
            <person name="Jeffery I.B."/>
            <person name="Cooney J.C."/>
            <person name="Kagawa T.F."/>
            <person name="Liu W."/>
            <person name="Song Y."/>
            <person name="Salvetti E."/>
            <person name="Wrobel A."/>
            <person name="Rasinkangas P."/>
            <person name="Parkhill J."/>
            <person name="Rea M.C."/>
            <person name="O'Sullivan O."/>
            <person name="Ritari J."/>
            <person name="Douillard F.P."/>
            <person name="Paul Ross R."/>
            <person name="Yang R."/>
            <person name="Briner A.E."/>
            <person name="Felis G.E."/>
            <person name="de Vos W.M."/>
            <person name="Barrangou R."/>
            <person name="Klaenhammer T.R."/>
            <person name="Caufield P.W."/>
            <person name="Cui Y."/>
            <person name="Zhang H."/>
            <person name="O'Toole P.W."/>
        </authorList>
    </citation>
    <scope>NUCLEOTIDE SEQUENCE [LARGE SCALE GENOMIC DNA]</scope>
    <source>
        <strain evidence="1 2">DSM 19394</strain>
    </source>
</reference>
<dbReference type="Proteomes" id="UP000051955">
    <property type="component" value="Unassembled WGS sequence"/>
</dbReference>
<evidence type="ECO:0000313" key="2">
    <source>
        <dbReference type="Proteomes" id="UP000051955"/>
    </source>
</evidence>